<name>A0A0T6AXZ4_9SCAR</name>
<dbReference type="EMBL" id="LJIG01022599">
    <property type="protein sequence ID" value="KRT79717.1"/>
    <property type="molecule type" value="Genomic_DNA"/>
</dbReference>
<evidence type="ECO:0000256" key="1">
    <source>
        <dbReference type="ARBA" id="ARBA00022679"/>
    </source>
</evidence>
<reference evidence="4 5" key="1">
    <citation type="submission" date="2015-09" db="EMBL/GenBank/DDBJ databases">
        <title>Draft genome of the scarab beetle Oryctes borbonicus.</title>
        <authorList>
            <person name="Meyer J.M."/>
            <person name="Markov G.V."/>
            <person name="Baskaran P."/>
            <person name="Herrmann M."/>
            <person name="Sommer R.J."/>
            <person name="Roedelsperger C."/>
        </authorList>
    </citation>
    <scope>NUCLEOTIDE SEQUENCE [LARGE SCALE GENOMIC DNA]</scope>
    <source>
        <strain evidence="4">OB123</strain>
        <tissue evidence="4">Whole animal</tissue>
    </source>
</reference>
<dbReference type="PANTHER" id="PTHR12327">
    <property type="entry name" value="ALPHA-TUBULIN N-ACETYLTRANSFERASE 1"/>
    <property type="match status" value="1"/>
</dbReference>
<dbReference type="Proteomes" id="UP000051574">
    <property type="component" value="Unassembled WGS sequence"/>
</dbReference>
<dbReference type="Gene3D" id="3.40.630.30">
    <property type="match status" value="1"/>
</dbReference>
<evidence type="ECO:0000313" key="5">
    <source>
        <dbReference type="Proteomes" id="UP000051574"/>
    </source>
</evidence>
<dbReference type="Pfam" id="PF05301">
    <property type="entry name" value="Acetyltransf_16"/>
    <property type="match status" value="1"/>
</dbReference>
<dbReference type="InterPro" id="IPR007965">
    <property type="entry name" value="GNAT_ATAT"/>
</dbReference>
<evidence type="ECO:0000313" key="4">
    <source>
        <dbReference type="EMBL" id="KRT79717.1"/>
    </source>
</evidence>
<proteinExistence type="predicted"/>
<dbReference type="GO" id="GO:0019799">
    <property type="term" value="F:tubulin N-acetyltransferase activity"/>
    <property type="evidence" value="ECO:0007669"/>
    <property type="project" value="InterPro"/>
</dbReference>
<dbReference type="GO" id="GO:0005874">
    <property type="term" value="C:microtubule"/>
    <property type="evidence" value="ECO:0007669"/>
    <property type="project" value="InterPro"/>
</dbReference>
<feature type="non-terminal residue" evidence="4">
    <location>
        <position position="1"/>
    </location>
</feature>
<comment type="caution">
    <text evidence="4">The sequence shown here is derived from an EMBL/GenBank/DDBJ whole genome shotgun (WGS) entry which is preliminary data.</text>
</comment>
<gene>
    <name evidence="4" type="ORF">AMK59_6858</name>
</gene>
<protein>
    <submittedName>
        <fullName evidence="4">Acetyltransferase</fullName>
    </submittedName>
</protein>
<keyword evidence="1 4" id="KW-0808">Transferase</keyword>
<evidence type="ECO:0000259" key="3">
    <source>
        <dbReference type="PROSITE" id="PS51730"/>
    </source>
</evidence>
<accession>A0A0T6AXZ4</accession>
<organism evidence="4 5">
    <name type="scientific">Oryctes borbonicus</name>
    <dbReference type="NCBI Taxonomy" id="1629725"/>
    <lineage>
        <taxon>Eukaryota</taxon>
        <taxon>Metazoa</taxon>
        <taxon>Ecdysozoa</taxon>
        <taxon>Arthropoda</taxon>
        <taxon>Hexapoda</taxon>
        <taxon>Insecta</taxon>
        <taxon>Pterygota</taxon>
        <taxon>Neoptera</taxon>
        <taxon>Endopterygota</taxon>
        <taxon>Coleoptera</taxon>
        <taxon>Polyphaga</taxon>
        <taxon>Scarabaeiformia</taxon>
        <taxon>Scarabaeidae</taxon>
        <taxon>Dynastinae</taxon>
        <taxon>Oryctes</taxon>
    </lineage>
</organism>
<dbReference type="OrthoDB" id="447510at2759"/>
<dbReference type="CDD" id="cd04301">
    <property type="entry name" value="NAT_SF"/>
    <property type="match status" value="1"/>
</dbReference>
<keyword evidence="5" id="KW-1185">Reference proteome</keyword>
<dbReference type="AlphaFoldDB" id="A0A0T6AXZ4"/>
<evidence type="ECO:0000256" key="2">
    <source>
        <dbReference type="ARBA" id="ARBA00023315"/>
    </source>
</evidence>
<feature type="domain" description="N-acetyltransferase" evidence="3">
    <location>
        <begin position="1"/>
        <end position="104"/>
    </location>
</feature>
<keyword evidence="2" id="KW-0012">Acyltransferase</keyword>
<dbReference type="PROSITE" id="PS51730">
    <property type="entry name" value="GNAT_ATAT"/>
    <property type="match status" value="1"/>
</dbReference>
<dbReference type="PANTHER" id="PTHR12327:SF0">
    <property type="entry name" value="ALPHA-TUBULIN N-ACETYLTRANSFERASE 1"/>
    <property type="match status" value="1"/>
</dbReference>
<sequence>YSGKGAVTGMLKTGKKGLYVFDRDGHHFQVQPACVLDFYIHESKQRMGLGKKLYEHMLDKEQTEPVRMAIDRPSDKFLGFLNKHYGLNNPIRQMNNFVVYDGFFPEQKDGSGDNNNAVAMGKGTQPANGLQTNFTSPYGRYGAPRPPCSMGQIIHNQSSLAVPTQELGGPRIYSQ</sequence>
<dbReference type="InterPro" id="IPR038746">
    <property type="entry name" value="Atat"/>
</dbReference>